<feature type="region of interest" description="Disordered" evidence="1">
    <location>
        <begin position="1"/>
        <end position="34"/>
    </location>
</feature>
<evidence type="ECO:0000256" key="1">
    <source>
        <dbReference type="SAM" id="MobiDB-lite"/>
    </source>
</evidence>
<dbReference type="EMBL" id="KV417294">
    <property type="protein sequence ID" value="KZO94493.1"/>
    <property type="molecule type" value="Genomic_DNA"/>
</dbReference>
<accession>A0A167KC97</accession>
<dbReference type="InterPro" id="IPR015965">
    <property type="entry name" value="tRNA_lig_PDEase"/>
</dbReference>
<feature type="region of interest" description="Disordered" evidence="1">
    <location>
        <begin position="419"/>
        <end position="440"/>
    </location>
</feature>
<feature type="domain" description="tRNA ligase kinase" evidence="3">
    <location>
        <begin position="536"/>
        <end position="685"/>
    </location>
</feature>
<dbReference type="Pfam" id="PF08303">
    <property type="entry name" value="tRNA_lig_kinase"/>
    <property type="match status" value="1"/>
</dbReference>
<name>A0A167KC97_CALVF</name>
<evidence type="ECO:0008006" key="7">
    <source>
        <dbReference type="Google" id="ProtNLM"/>
    </source>
</evidence>
<dbReference type="Pfam" id="PF08302">
    <property type="entry name" value="tRNA_lig_CPD"/>
    <property type="match status" value="1"/>
</dbReference>
<reference evidence="5 6" key="1">
    <citation type="journal article" date="2016" name="Mol. Biol. Evol.">
        <title>Comparative Genomics of Early-Diverging Mushroom-Forming Fungi Provides Insights into the Origins of Lignocellulose Decay Capabilities.</title>
        <authorList>
            <person name="Nagy L.G."/>
            <person name="Riley R."/>
            <person name="Tritt A."/>
            <person name="Adam C."/>
            <person name="Daum C."/>
            <person name="Floudas D."/>
            <person name="Sun H."/>
            <person name="Yadav J.S."/>
            <person name="Pangilinan J."/>
            <person name="Larsson K.H."/>
            <person name="Matsuura K."/>
            <person name="Barry K."/>
            <person name="Labutti K."/>
            <person name="Kuo R."/>
            <person name="Ohm R.A."/>
            <person name="Bhattacharya S.S."/>
            <person name="Shirouzu T."/>
            <person name="Yoshinaga Y."/>
            <person name="Martin F.M."/>
            <person name="Grigoriev I.V."/>
            <person name="Hibbett D.S."/>
        </authorList>
    </citation>
    <scope>NUCLEOTIDE SEQUENCE [LARGE SCALE GENOMIC DNA]</scope>
    <source>
        <strain evidence="5 6">TUFC12733</strain>
    </source>
</reference>
<sequence length="931" mass="104075">MAIEKPKLVKATVQVVHPPRPDAPPPPPDDPPAPKLITSWKMTEHLYRQSPCPFPTLARGMFTTWTSESGNPEPLVNGGKRNWGVRVHEEKGGQWRIVARGYDKFFNVGEVGWTEWSSLAKNTKGPYELTLKSNGCLILVSALTPSRLLVTSKHSLGTRTQAGAPTTTAAPATDRANGAIGAETLDEDDDVETLPDAPLQISHAERGEEWLFLHLKHAGKTEAELAKVLWERNITAVAELCDDTFEEHVLPIPKNLTGLVLHGLVPNSPVFDSLPAKEVAAFAKEWGFKPTEIVTLDSVTEVIDFCREGAEKGEWDGVGVEGWVVRCHVQDPNESKAKAEEATASEPVDELTQEIANLVVADPGDMPLQNDRRGKVTKLPPYPPGAPFFFKVKFQEPYLMYREWRELTKTLLPVLEGIEVGGNPETKGRPRPKNKPKNQKVVKVGDRFKKRPETRIYRNWVINEMIKNPDMFSQYRYNRGIIEVRDKFLKWASTPGEGKEIWDKEVGKTATATVGEVEGQEVGQGAKEVKEWKKTILVPIAIPGCGKTSVGVALKALYSIRHTQSDDIQASKTAPLFIKAVTGLLGTKDVVFADRNNHLKQHRTQLREIASAYTDGPVRLVALNWNQSSIPSSTIHRLMSARLLARGENHQSLRAKEDNVKFHEEVLWKFITSADPLNEDEVDEVIDMDPRDGFEDNIRRAVKELAPLMGWELPSEEKLNEAIEVARNYKADKRTKEDPQPPKRLQKKEKMRYYAILAEADLPTLLGELLAEEKGADPALVESWSSLVSKERVNKRPHVTLAHTLDPTSEEKEAFWAECDKISKSPNPPLYEFTISHVLADSKVMSLVVNPDSVRVRPQEGEPLEKPTGPGWSPDRMKRLHITVGRIASDITNVEGGILVAKWREGKTKNVHELKLEPEPKIVGTLKGFEY</sequence>
<gene>
    <name evidence="5" type="ORF">CALVIDRAFT_546271</name>
</gene>
<dbReference type="GO" id="GO:0005524">
    <property type="term" value="F:ATP binding"/>
    <property type="evidence" value="ECO:0007669"/>
    <property type="project" value="InterPro"/>
</dbReference>
<feature type="region of interest" description="Disordered" evidence="1">
    <location>
        <begin position="857"/>
        <end position="876"/>
    </location>
</feature>
<feature type="compositionally biased region" description="Basic residues" evidence="1">
    <location>
        <begin position="429"/>
        <end position="440"/>
    </location>
</feature>
<dbReference type="GO" id="GO:0003972">
    <property type="term" value="F:RNA ligase (ATP) activity"/>
    <property type="evidence" value="ECO:0007669"/>
    <property type="project" value="InterPro"/>
</dbReference>
<feature type="compositionally biased region" description="Pro residues" evidence="1">
    <location>
        <begin position="21"/>
        <end position="34"/>
    </location>
</feature>
<keyword evidence="6" id="KW-1185">Reference proteome</keyword>
<evidence type="ECO:0000313" key="5">
    <source>
        <dbReference type="EMBL" id="KZO94493.1"/>
    </source>
</evidence>
<dbReference type="AlphaFoldDB" id="A0A167KC97"/>
<evidence type="ECO:0000313" key="6">
    <source>
        <dbReference type="Proteomes" id="UP000076738"/>
    </source>
</evidence>
<dbReference type="InterPro" id="IPR015966">
    <property type="entry name" value="tRNA_lig_kin_fungi"/>
</dbReference>
<dbReference type="InterPro" id="IPR019039">
    <property type="entry name" value="T4-Rnl1-like_N"/>
</dbReference>
<organism evidence="5 6">
    <name type="scientific">Calocera viscosa (strain TUFC12733)</name>
    <dbReference type="NCBI Taxonomy" id="1330018"/>
    <lineage>
        <taxon>Eukaryota</taxon>
        <taxon>Fungi</taxon>
        <taxon>Dikarya</taxon>
        <taxon>Basidiomycota</taxon>
        <taxon>Agaricomycotina</taxon>
        <taxon>Dacrymycetes</taxon>
        <taxon>Dacrymycetales</taxon>
        <taxon>Dacrymycetaceae</taxon>
        <taxon>Calocera</taxon>
    </lineage>
</organism>
<dbReference type="PANTHER" id="PTHR32004">
    <property type="entry name" value="TRNA LIGASE"/>
    <property type="match status" value="1"/>
</dbReference>
<dbReference type="Proteomes" id="UP000076738">
    <property type="component" value="Unassembled WGS sequence"/>
</dbReference>
<dbReference type="GO" id="GO:0005634">
    <property type="term" value="C:nucleus"/>
    <property type="evidence" value="ECO:0007669"/>
    <property type="project" value="TreeGrafter"/>
</dbReference>
<feature type="domain" description="tRNA ligase phosphodiesterase" evidence="2">
    <location>
        <begin position="704"/>
        <end position="928"/>
    </location>
</feature>
<dbReference type="GO" id="GO:0006388">
    <property type="term" value="P:tRNA splicing, via endonucleolytic cleavage and ligation"/>
    <property type="evidence" value="ECO:0007669"/>
    <property type="project" value="InterPro"/>
</dbReference>
<dbReference type="STRING" id="1330018.A0A167KC97"/>
<dbReference type="PANTHER" id="PTHR32004:SF1">
    <property type="entry name" value="TRNA LIGASE"/>
    <property type="match status" value="1"/>
</dbReference>
<dbReference type="Pfam" id="PF09511">
    <property type="entry name" value="RNA_lig_T4_1"/>
    <property type="match status" value="1"/>
</dbReference>
<evidence type="ECO:0000259" key="3">
    <source>
        <dbReference type="Pfam" id="PF08303"/>
    </source>
</evidence>
<evidence type="ECO:0000259" key="2">
    <source>
        <dbReference type="Pfam" id="PF08302"/>
    </source>
</evidence>
<dbReference type="OrthoDB" id="276239at2759"/>
<protein>
    <recommendedName>
        <fullName evidence="7">tRNA ligase</fullName>
    </recommendedName>
</protein>
<dbReference type="InterPro" id="IPR027417">
    <property type="entry name" value="P-loop_NTPase"/>
</dbReference>
<proteinExistence type="predicted"/>
<dbReference type="Gene3D" id="3.40.50.300">
    <property type="entry name" value="P-loop containing nucleotide triphosphate hydrolases"/>
    <property type="match status" value="1"/>
</dbReference>
<evidence type="ECO:0000259" key="4">
    <source>
        <dbReference type="Pfam" id="PF09511"/>
    </source>
</evidence>
<feature type="domain" description="T4 RNA ligase 1-like N-terminal" evidence="4">
    <location>
        <begin position="88"/>
        <end position="399"/>
    </location>
</feature>